<accession>A0A0G1BNZ6</accession>
<dbReference type="Pfam" id="PF18480">
    <property type="entry name" value="DUF5615"/>
    <property type="match status" value="1"/>
</dbReference>
<proteinExistence type="predicted"/>
<organism evidence="2 3">
    <name type="scientific">Candidatus Gottesmanbacteria bacterium GW2011_GWA2_42_18</name>
    <dbReference type="NCBI Taxonomy" id="1618442"/>
    <lineage>
        <taxon>Bacteria</taxon>
        <taxon>Candidatus Gottesmaniibacteriota</taxon>
    </lineage>
</organism>
<dbReference type="Proteomes" id="UP000034320">
    <property type="component" value="Unassembled WGS sequence"/>
</dbReference>
<evidence type="ECO:0000313" key="2">
    <source>
        <dbReference type="EMBL" id="KKS48006.1"/>
    </source>
</evidence>
<dbReference type="InterPro" id="IPR041049">
    <property type="entry name" value="DUF5615"/>
</dbReference>
<evidence type="ECO:0000313" key="3">
    <source>
        <dbReference type="Proteomes" id="UP000034320"/>
    </source>
</evidence>
<comment type="caution">
    <text evidence="2">The sequence shown here is derived from an EMBL/GenBank/DDBJ whole genome shotgun (WGS) entry which is preliminary data.</text>
</comment>
<gene>
    <name evidence="2" type="ORF">UV09_C0001G0038</name>
</gene>
<evidence type="ECO:0000259" key="1">
    <source>
        <dbReference type="Pfam" id="PF18480"/>
    </source>
</evidence>
<reference evidence="2 3" key="1">
    <citation type="journal article" date="2015" name="Nature">
        <title>rRNA introns, odd ribosomes, and small enigmatic genomes across a large radiation of phyla.</title>
        <authorList>
            <person name="Brown C.T."/>
            <person name="Hug L.A."/>
            <person name="Thomas B.C."/>
            <person name="Sharon I."/>
            <person name="Castelle C.J."/>
            <person name="Singh A."/>
            <person name="Wilkins M.J."/>
            <person name="Williams K.H."/>
            <person name="Banfield J.F."/>
        </authorList>
    </citation>
    <scope>NUCLEOTIDE SEQUENCE [LARGE SCALE GENOMIC DNA]</scope>
</reference>
<feature type="domain" description="DUF5615" evidence="1">
    <location>
        <begin position="1"/>
        <end position="106"/>
    </location>
</feature>
<sequence>MKFLVDENFHLAIYQFLKDQGYDATSVAKDYSSFEDLEILSIANKEKRVIITNDKDFGFLIYQQKLPHKGIILFRLKSELSELKIERLKVLFLKKLEFSDSFIVITENRIRIKGAGSII</sequence>
<protein>
    <recommendedName>
        <fullName evidence="1">DUF5615 domain-containing protein</fullName>
    </recommendedName>
</protein>
<dbReference type="EMBL" id="LCDD01000001">
    <property type="protein sequence ID" value="KKS48006.1"/>
    <property type="molecule type" value="Genomic_DNA"/>
</dbReference>
<dbReference type="AlphaFoldDB" id="A0A0G1BNZ6"/>
<name>A0A0G1BNZ6_9BACT</name>